<proteinExistence type="predicted"/>
<protein>
    <submittedName>
        <fullName evidence="2">Uncharacterized protein</fullName>
    </submittedName>
</protein>
<feature type="region of interest" description="Disordered" evidence="1">
    <location>
        <begin position="58"/>
        <end position="88"/>
    </location>
</feature>
<feature type="compositionally biased region" description="Polar residues" evidence="1">
    <location>
        <begin position="75"/>
        <end position="88"/>
    </location>
</feature>
<organism evidence="2 3">
    <name type="scientific">Rhizoctonia solani</name>
    <dbReference type="NCBI Taxonomy" id="456999"/>
    <lineage>
        <taxon>Eukaryota</taxon>
        <taxon>Fungi</taxon>
        <taxon>Dikarya</taxon>
        <taxon>Basidiomycota</taxon>
        <taxon>Agaricomycotina</taxon>
        <taxon>Agaricomycetes</taxon>
        <taxon>Cantharellales</taxon>
        <taxon>Ceratobasidiaceae</taxon>
        <taxon>Rhizoctonia</taxon>
    </lineage>
</organism>
<accession>A0A8H3DE26</accession>
<evidence type="ECO:0000256" key="1">
    <source>
        <dbReference type="SAM" id="MobiDB-lite"/>
    </source>
</evidence>
<evidence type="ECO:0000313" key="2">
    <source>
        <dbReference type="EMBL" id="CAE6522032.1"/>
    </source>
</evidence>
<dbReference type="Proteomes" id="UP000663853">
    <property type="component" value="Unassembled WGS sequence"/>
</dbReference>
<dbReference type="AlphaFoldDB" id="A0A8H3DE26"/>
<comment type="caution">
    <text evidence="2">The sequence shown here is derived from an EMBL/GenBank/DDBJ whole genome shotgun (WGS) entry which is preliminary data.</text>
</comment>
<gene>
    <name evidence="2" type="ORF">RDB_LOCUS149979</name>
</gene>
<dbReference type="EMBL" id="CAJMXA010003887">
    <property type="protein sequence ID" value="CAE6522032.1"/>
    <property type="molecule type" value="Genomic_DNA"/>
</dbReference>
<name>A0A8H3DE26_9AGAM</name>
<evidence type="ECO:0000313" key="3">
    <source>
        <dbReference type="Proteomes" id="UP000663853"/>
    </source>
</evidence>
<reference evidence="2" key="1">
    <citation type="submission" date="2021-01" db="EMBL/GenBank/DDBJ databases">
        <authorList>
            <person name="Kaushik A."/>
        </authorList>
    </citation>
    <scope>NUCLEOTIDE SEQUENCE</scope>
    <source>
        <strain evidence="2">AG6-10EEA</strain>
    </source>
</reference>
<sequence length="216" mass="23781">MTGLPSESTPLLPSFQSRQKSTVTFTVWNVPRTFVTYIMFVFASLIRLFSPQTTDPILPTVAPSPPPAPNIPTDRGTSPSMAEKSTTQSVLPQDSSLVVVARSELPSTTYPTSSLKKTPSYDSILPMKEVRSVRFSAIIDIHVFSRLVGEPVGMVPAAKAPGVKIPRIENELGLSSREKARLALEIEPVPMKSSYNRKLDDYNEYSSESRYGSPIY</sequence>